<dbReference type="RefSeq" id="WP_050753928.1">
    <property type="nucleotide sequence ID" value="NZ_JQKC01000010.1"/>
</dbReference>
<keyword evidence="5" id="KW-0482">Metalloprotease</keyword>
<organism evidence="5 6">
    <name type="scientific">Pseudobacteroides cellulosolvens ATCC 35603 = DSM 2933</name>
    <dbReference type="NCBI Taxonomy" id="398512"/>
    <lineage>
        <taxon>Bacteria</taxon>
        <taxon>Bacillati</taxon>
        <taxon>Bacillota</taxon>
        <taxon>Clostridia</taxon>
        <taxon>Eubacteriales</taxon>
        <taxon>Oscillospiraceae</taxon>
        <taxon>Pseudobacteroides</taxon>
    </lineage>
</organism>
<dbReference type="InterPro" id="IPR000421">
    <property type="entry name" value="FA58C"/>
</dbReference>
<dbReference type="eggNOG" id="COG4447">
    <property type="taxonomic scope" value="Bacteria"/>
</dbReference>
<dbReference type="GO" id="GO:0006508">
    <property type="term" value="P:proteolysis"/>
    <property type="evidence" value="ECO:0007669"/>
    <property type="project" value="UniProtKB-KW"/>
</dbReference>
<keyword evidence="5" id="KW-0645">Protease</keyword>
<feature type="domain" description="CBM3" evidence="4">
    <location>
        <begin position="935"/>
        <end position="1086"/>
    </location>
</feature>
<keyword evidence="1" id="KW-0326">Glycosidase</keyword>
<dbReference type="SMART" id="SM01067">
    <property type="entry name" value="CBM_3"/>
    <property type="match status" value="1"/>
</dbReference>
<feature type="chain" id="PRO_5005566235" evidence="2">
    <location>
        <begin position="29"/>
        <end position="1086"/>
    </location>
</feature>
<dbReference type="InterPro" id="IPR008965">
    <property type="entry name" value="CBM2/CBM3_carb-bd_dom_sf"/>
</dbReference>
<dbReference type="NCBIfam" id="TIGR03296">
    <property type="entry name" value="M6dom_TIGR03296"/>
    <property type="match status" value="1"/>
</dbReference>
<dbReference type="SUPFAM" id="SSF49384">
    <property type="entry name" value="Carbohydrate-binding domain"/>
    <property type="match status" value="1"/>
</dbReference>
<dbReference type="OrthoDB" id="9761789at2"/>
<dbReference type="InterPro" id="IPR001956">
    <property type="entry name" value="CBM3"/>
</dbReference>
<dbReference type="eggNOG" id="COG4412">
    <property type="taxonomic scope" value="Bacteria"/>
</dbReference>
<dbReference type="PROSITE" id="PS50022">
    <property type="entry name" value="FA58C_3"/>
    <property type="match status" value="1"/>
</dbReference>
<evidence type="ECO:0000313" key="5">
    <source>
        <dbReference type="EMBL" id="KNY30306.1"/>
    </source>
</evidence>
<keyword evidence="5" id="KW-0378">Hydrolase</keyword>
<reference evidence="6" key="1">
    <citation type="submission" date="2015-07" db="EMBL/GenBank/DDBJ databases">
        <title>Near-Complete Genome Sequence of the Cellulolytic Bacterium Bacteroides (Pseudobacteroides) cellulosolvens ATCC 35603.</title>
        <authorList>
            <person name="Dassa B."/>
            <person name="Utturkar S.M."/>
            <person name="Klingeman D.M."/>
            <person name="Hurt R.A."/>
            <person name="Keller M."/>
            <person name="Xu J."/>
            <person name="Reddy Y.H.K."/>
            <person name="Borovok I."/>
            <person name="Grinberg I.R."/>
            <person name="Lamed R."/>
            <person name="Zhivin O."/>
            <person name="Bayer E.A."/>
            <person name="Brown S.D."/>
        </authorList>
    </citation>
    <scope>NUCLEOTIDE SEQUENCE [LARGE SCALE GENOMIC DNA]</scope>
    <source>
        <strain evidence="6">DSM 2933</strain>
    </source>
</reference>
<feature type="signal peptide" evidence="2">
    <location>
        <begin position="1"/>
        <end position="28"/>
    </location>
</feature>
<gene>
    <name evidence="5" type="ORF">Bccel_5586</name>
</gene>
<dbReference type="GO" id="GO:0005975">
    <property type="term" value="P:carbohydrate metabolic process"/>
    <property type="evidence" value="ECO:0007669"/>
    <property type="project" value="InterPro"/>
</dbReference>
<comment type="caution">
    <text evidence="5">The sequence shown here is derived from an EMBL/GenBank/DDBJ whole genome shotgun (WGS) entry which is preliminary data.</text>
</comment>
<dbReference type="Pfam" id="PF00754">
    <property type="entry name" value="F5_F8_type_C"/>
    <property type="match status" value="2"/>
</dbReference>
<dbReference type="PANTHER" id="PTHR41775">
    <property type="entry name" value="SECRETED PROTEIN-RELATED"/>
    <property type="match status" value="1"/>
</dbReference>
<evidence type="ECO:0000256" key="1">
    <source>
        <dbReference type="ARBA" id="ARBA00023295"/>
    </source>
</evidence>
<accession>A0A0L6JWS8</accession>
<dbReference type="eggNOG" id="COG3537">
    <property type="taxonomic scope" value="Bacteria"/>
</dbReference>
<evidence type="ECO:0000313" key="6">
    <source>
        <dbReference type="Proteomes" id="UP000036923"/>
    </source>
</evidence>
<dbReference type="AlphaFoldDB" id="A0A0L6JWS8"/>
<evidence type="ECO:0000259" key="4">
    <source>
        <dbReference type="PROSITE" id="PS51172"/>
    </source>
</evidence>
<dbReference type="InterPro" id="IPR008979">
    <property type="entry name" value="Galactose-bd-like_sf"/>
</dbReference>
<dbReference type="PANTHER" id="PTHR41775:SF1">
    <property type="entry name" value="PEPTIDASE M6-LIKE DOMAIN-CONTAINING PROTEIN"/>
    <property type="match status" value="1"/>
</dbReference>
<dbReference type="Proteomes" id="UP000036923">
    <property type="component" value="Unassembled WGS sequence"/>
</dbReference>
<dbReference type="InterPro" id="IPR008757">
    <property type="entry name" value="Peptidase_M6-like_domain"/>
</dbReference>
<dbReference type="Pfam" id="PF00942">
    <property type="entry name" value="CBM_3"/>
    <property type="match status" value="1"/>
</dbReference>
<dbReference type="STRING" id="398512.Bccel_5586"/>
<dbReference type="SUPFAM" id="SSF49785">
    <property type="entry name" value="Galactose-binding domain-like"/>
    <property type="match status" value="3"/>
</dbReference>
<evidence type="ECO:0000256" key="2">
    <source>
        <dbReference type="SAM" id="SignalP"/>
    </source>
</evidence>
<dbReference type="PATRIC" id="fig|398512.5.peg.5861"/>
<proteinExistence type="predicted"/>
<dbReference type="GO" id="GO:0008237">
    <property type="term" value="F:metallopeptidase activity"/>
    <property type="evidence" value="ECO:0007669"/>
    <property type="project" value="UniProtKB-KW"/>
</dbReference>
<keyword evidence="6" id="KW-1185">Reference proteome</keyword>
<dbReference type="EMBL" id="LGTC01000001">
    <property type="protein sequence ID" value="KNY30306.1"/>
    <property type="molecule type" value="Genomic_DNA"/>
</dbReference>
<dbReference type="GO" id="GO:0030248">
    <property type="term" value="F:cellulose binding"/>
    <property type="evidence" value="ECO:0007669"/>
    <property type="project" value="InterPro"/>
</dbReference>
<feature type="domain" description="F5/8 type C" evidence="3">
    <location>
        <begin position="657"/>
        <end position="761"/>
    </location>
</feature>
<keyword evidence="2" id="KW-0732">Signal</keyword>
<dbReference type="InterPro" id="IPR036966">
    <property type="entry name" value="CBM3_sf"/>
</dbReference>
<name>A0A0L6JWS8_9FIRM</name>
<sequence precursor="true">MFKHARKTVFSAALISGAILLGSSTASAAPYSGDLFNLIQPDGSFVSVKVFGDEFYQKVESIDGYTLIRDPKTNWICYADLNSEGTEFVSTGVVYKNSEKVTPPAKLDLEKGLDISEESVIDKVNEAKKEVNWDKLLDDSSEAAKESTKNGVNVVKGASSSVMRSMAPAGETIRNVTGLTLLIDFSDQKSDFTQQQISDMLNRVGYKDYGNNGSVHDYYTFFSDGKMNYTNSVTAFYTAKNPKTYYDDKDAGKAGELIVEALDSLKAKGFDFTKLTVDPEGTDTAGTVTAFNVLYAGNPSWGWSKGLWPHAGGIPQYQVGGVKLSRYQITNIGDDLNIGTIVHENGHMLCGWPDTYDYGGESSGTGGFDLMSSGNGKNPQPPNPYFRSIRSGWGTPIELDLLADGSIVDVPQNSLNPYVVKNADTKEYFMIESIKQEGYRTNMPGEGLLIWHIDEKGNNSLENMTPSKHYMVSVEQADGKYDLENKRGSDANDFFKAGNNASFGLNTIPDSRWWNGNYNQTISLTNINAAGTQFTYNRALSPDITEGGTASSNNAFDNNTGTQTSVISPAGTVQYEFNDTAYVVTSYSITTSADLADMDPKSWTLEGSNDNTSWEAVDTRSDISFLKRSETKYFTINNVNPYKYYRFKMDSRSGNTVKISEIQMFGYKFDQQKVFASGDNAAIGEGMDKAFDGNPQTKWLTFAKTGWITYNFQKPTKVTNYSLTSANDYNVRDPKDWELLASNDNINWVVLDTRSNQTFKSRFVKKLYSIENDTSYVFYKLNILGNNSGEEIQLGEFDLCEVTAGGENQPLEGKEKAFDGLTNTKWLTFNSTDAITIKYLNPFVMSSYALTSANDSPGRNPKDWVLYGSNDNIEWVELDRKSGETFTDYFQRKVYNTANTIPYMYYKLDITKNNGDGIIQLAEIEYLQESSIPPVEEKLQVDFYNGNISSLTNNCSMNYKITNTSTDLVNLSDVTVRYYYTIDSMDSQVLYCDWSSRGTQYVKGNFFAIDNTSGTADYYVEIGFDTAAGVLAPGESVELRTRMAKAYWGDYDQRNDYSFNGISGNYEKWTKTPAYISGNITWGNEP</sequence>
<dbReference type="GO" id="GO:0016798">
    <property type="term" value="F:hydrolase activity, acting on glycosyl bonds"/>
    <property type="evidence" value="ECO:0007669"/>
    <property type="project" value="UniProtKB-KW"/>
</dbReference>
<dbReference type="Gene3D" id="2.60.120.260">
    <property type="entry name" value="Galactose-binding domain-like"/>
    <property type="match status" value="3"/>
</dbReference>
<dbReference type="Gene3D" id="2.60.40.710">
    <property type="entry name" value="Endoglucanase-like"/>
    <property type="match status" value="1"/>
</dbReference>
<evidence type="ECO:0000259" key="3">
    <source>
        <dbReference type="PROSITE" id="PS50022"/>
    </source>
</evidence>
<dbReference type="PROSITE" id="PS51172">
    <property type="entry name" value="CBM3"/>
    <property type="match status" value="1"/>
</dbReference>
<protein>
    <submittedName>
        <fullName evidence="5">M6 family metalloprotease domain protein</fullName>
    </submittedName>
</protein>